<dbReference type="AlphaFoldDB" id="A0A3P8VFS3"/>
<feature type="transmembrane region" description="Helical" evidence="24">
    <location>
        <begin position="299"/>
        <end position="315"/>
    </location>
</feature>
<evidence type="ECO:0000256" key="11">
    <source>
        <dbReference type="ARBA" id="ARBA00022954"/>
    </source>
</evidence>
<keyword evidence="5" id="KW-0813">Transport</keyword>
<evidence type="ECO:0000256" key="13">
    <source>
        <dbReference type="ARBA" id="ARBA00023136"/>
    </source>
</evidence>
<evidence type="ECO:0000256" key="12">
    <source>
        <dbReference type="ARBA" id="ARBA00022989"/>
    </source>
</evidence>
<keyword evidence="10" id="KW-0769">Symport</keyword>
<evidence type="ECO:0000256" key="16">
    <source>
        <dbReference type="ARBA" id="ARBA00036193"/>
    </source>
</evidence>
<evidence type="ECO:0000256" key="6">
    <source>
        <dbReference type="ARBA" id="ARBA00022475"/>
    </source>
</evidence>
<dbReference type="InterPro" id="IPR036259">
    <property type="entry name" value="MFS_trans_sf"/>
</dbReference>
<keyword evidence="9" id="KW-0967">Endosome</keyword>
<keyword evidence="14" id="KW-1015">Disulfide bond</keyword>
<evidence type="ECO:0000256" key="2">
    <source>
        <dbReference type="ARBA" id="ARBA00004424"/>
    </source>
</evidence>
<comment type="catalytic activity">
    <reaction evidence="17">
        <text>folate(in) + H(+)(in) = folate(out) + H(+)(out)</text>
        <dbReference type="Rhea" id="RHEA:70159"/>
        <dbReference type="ChEBI" id="CHEBI:15378"/>
        <dbReference type="ChEBI" id="CHEBI:62501"/>
    </reaction>
</comment>
<proteinExistence type="inferred from homology"/>
<dbReference type="GO" id="GO:0016323">
    <property type="term" value="C:basolateral plasma membrane"/>
    <property type="evidence" value="ECO:0007669"/>
    <property type="project" value="UniProtKB-SubCell"/>
</dbReference>
<feature type="transmembrane region" description="Helical" evidence="24">
    <location>
        <begin position="335"/>
        <end position="354"/>
    </location>
</feature>
<evidence type="ECO:0000256" key="15">
    <source>
        <dbReference type="ARBA" id="ARBA00023180"/>
    </source>
</evidence>
<dbReference type="Gene3D" id="1.20.1250.20">
    <property type="entry name" value="MFS general substrate transporter like domains"/>
    <property type="match status" value="1"/>
</dbReference>
<evidence type="ECO:0000256" key="14">
    <source>
        <dbReference type="ARBA" id="ARBA00023157"/>
    </source>
</evidence>
<evidence type="ECO:0000313" key="26">
    <source>
        <dbReference type="Proteomes" id="UP000265120"/>
    </source>
</evidence>
<keyword evidence="12 24" id="KW-1133">Transmembrane helix</keyword>
<organism evidence="25 26">
    <name type="scientific">Cynoglossus semilaevis</name>
    <name type="common">Tongue sole</name>
    <dbReference type="NCBI Taxonomy" id="244447"/>
    <lineage>
        <taxon>Eukaryota</taxon>
        <taxon>Metazoa</taxon>
        <taxon>Chordata</taxon>
        <taxon>Craniata</taxon>
        <taxon>Vertebrata</taxon>
        <taxon>Euteleostomi</taxon>
        <taxon>Actinopterygii</taxon>
        <taxon>Neopterygii</taxon>
        <taxon>Teleostei</taxon>
        <taxon>Neoteleostei</taxon>
        <taxon>Acanthomorphata</taxon>
        <taxon>Carangaria</taxon>
        <taxon>Pleuronectiformes</taxon>
        <taxon>Pleuronectoidei</taxon>
        <taxon>Cynoglossidae</taxon>
        <taxon>Cynoglossinae</taxon>
        <taxon>Cynoglossus</taxon>
    </lineage>
</organism>
<dbReference type="SUPFAM" id="SSF103473">
    <property type="entry name" value="MFS general substrate transporter"/>
    <property type="match status" value="1"/>
</dbReference>
<evidence type="ECO:0000256" key="1">
    <source>
        <dbReference type="ARBA" id="ARBA00004337"/>
    </source>
</evidence>
<feature type="transmembrane region" description="Helical" evidence="24">
    <location>
        <begin position="176"/>
        <end position="196"/>
    </location>
</feature>
<keyword evidence="15" id="KW-0325">Glycoprotein</keyword>
<comment type="subcellular location">
    <subcellularLocation>
        <location evidence="2">Apical cell membrane</location>
        <topology evidence="2">Multi-pass membrane protein</topology>
    </subcellularLocation>
    <subcellularLocation>
        <location evidence="4">Basolateral cell membrane</location>
        <topology evidence="4">Multi-pass membrane protein</topology>
    </subcellularLocation>
    <subcellularLocation>
        <location evidence="3">Cytoplasm</location>
    </subcellularLocation>
    <subcellularLocation>
        <location evidence="1">Endosome membrane</location>
        <topology evidence="1">Multi-pass membrane protein</topology>
    </subcellularLocation>
</comment>
<keyword evidence="7" id="KW-0963">Cytoplasm</keyword>
<dbReference type="GO" id="GO:0005542">
    <property type="term" value="F:folic acid binding"/>
    <property type="evidence" value="ECO:0007669"/>
    <property type="project" value="UniProtKB-KW"/>
</dbReference>
<evidence type="ECO:0000256" key="20">
    <source>
        <dbReference type="ARBA" id="ARBA00042514"/>
    </source>
</evidence>
<dbReference type="PANTHER" id="PTHR23507:SF2">
    <property type="entry name" value="PROTON-COUPLED FOLATE TRANSPORTER"/>
    <property type="match status" value="1"/>
</dbReference>
<feature type="transmembrane region" description="Helical" evidence="24">
    <location>
        <begin position="235"/>
        <end position="257"/>
    </location>
</feature>
<reference evidence="25 26" key="1">
    <citation type="journal article" date="2014" name="Nat. Genet.">
        <title>Whole-genome sequence of a flatfish provides insights into ZW sex chromosome evolution and adaptation to a benthic lifestyle.</title>
        <authorList>
            <person name="Chen S."/>
            <person name="Zhang G."/>
            <person name="Shao C."/>
            <person name="Huang Q."/>
            <person name="Liu G."/>
            <person name="Zhang P."/>
            <person name="Song W."/>
            <person name="An N."/>
            <person name="Chalopin D."/>
            <person name="Volff J.N."/>
            <person name="Hong Y."/>
            <person name="Li Q."/>
            <person name="Sha Z."/>
            <person name="Zhou H."/>
            <person name="Xie M."/>
            <person name="Yu Q."/>
            <person name="Liu Y."/>
            <person name="Xiang H."/>
            <person name="Wang N."/>
            <person name="Wu K."/>
            <person name="Yang C."/>
            <person name="Zhou Q."/>
            <person name="Liao X."/>
            <person name="Yang L."/>
            <person name="Hu Q."/>
            <person name="Zhang J."/>
            <person name="Meng L."/>
            <person name="Jin L."/>
            <person name="Tian Y."/>
            <person name="Lian J."/>
            <person name="Yang J."/>
            <person name="Miao G."/>
            <person name="Liu S."/>
            <person name="Liang Z."/>
            <person name="Yan F."/>
            <person name="Li Y."/>
            <person name="Sun B."/>
            <person name="Zhang H."/>
            <person name="Zhang J."/>
            <person name="Zhu Y."/>
            <person name="Du M."/>
            <person name="Zhao Y."/>
            <person name="Schartl M."/>
            <person name="Tang Q."/>
            <person name="Wang J."/>
        </authorList>
    </citation>
    <scope>NUCLEOTIDE SEQUENCE</scope>
</reference>
<evidence type="ECO:0000256" key="5">
    <source>
        <dbReference type="ARBA" id="ARBA00022448"/>
    </source>
</evidence>
<dbReference type="Ensembl" id="ENSCSET00000012239.1">
    <property type="protein sequence ID" value="ENSCSEP00000012096.1"/>
    <property type="gene ID" value="ENSCSEG00000007800.1"/>
</dbReference>
<evidence type="ECO:0000256" key="7">
    <source>
        <dbReference type="ARBA" id="ARBA00022490"/>
    </source>
</evidence>
<reference evidence="25" key="2">
    <citation type="submission" date="2025-08" db="UniProtKB">
        <authorList>
            <consortium name="Ensembl"/>
        </authorList>
    </citation>
    <scope>IDENTIFICATION</scope>
</reference>
<comment type="catalytic activity">
    <reaction evidence="21">
        <text>pemetrexed(in) + H(+)(in) = pemetrexed(out) + H(+)(out)</text>
        <dbReference type="Rhea" id="RHEA:70171"/>
        <dbReference type="ChEBI" id="CHEBI:15378"/>
        <dbReference type="ChEBI" id="CHEBI:63724"/>
    </reaction>
</comment>
<dbReference type="InterPro" id="IPR011701">
    <property type="entry name" value="MFS"/>
</dbReference>
<dbReference type="PANTHER" id="PTHR23507">
    <property type="entry name" value="ZGC:174356"/>
    <property type="match status" value="1"/>
</dbReference>
<keyword evidence="13 24" id="KW-0472">Membrane</keyword>
<name>A0A3P8VFS3_CYNSE</name>
<evidence type="ECO:0000256" key="24">
    <source>
        <dbReference type="SAM" id="Phobius"/>
    </source>
</evidence>
<evidence type="ECO:0000256" key="4">
    <source>
        <dbReference type="ARBA" id="ARBA00004554"/>
    </source>
</evidence>
<comment type="catalytic activity">
    <reaction evidence="16">
        <text>(6S)-5-methyl-5,6,7,8-tetrahydrofolate(in) + H(+)(in) = (6S)-5-methyl-5,6,7,8-tetrahydrofolate(out) + H(+)(out)</text>
        <dbReference type="Rhea" id="RHEA:70167"/>
        <dbReference type="ChEBI" id="CHEBI:15378"/>
        <dbReference type="ChEBI" id="CHEBI:18608"/>
    </reaction>
</comment>
<evidence type="ECO:0000256" key="8">
    <source>
        <dbReference type="ARBA" id="ARBA00022692"/>
    </source>
</evidence>
<accession>A0A3P8VFS3</accession>
<feature type="region of interest" description="Disordered" evidence="23">
    <location>
        <begin position="1"/>
        <end position="40"/>
    </location>
</feature>
<feature type="transmembrane region" description="Helical" evidence="24">
    <location>
        <begin position="112"/>
        <end position="131"/>
    </location>
</feature>
<keyword evidence="11" id="KW-0290">Folate-binding</keyword>
<dbReference type="Pfam" id="PF07690">
    <property type="entry name" value="MFS_1"/>
    <property type="match status" value="1"/>
</dbReference>
<evidence type="ECO:0000256" key="9">
    <source>
        <dbReference type="ARBA" id="ARBA00022753"/>
    </source>
</evidence>
<feature type="transmembrane region" description="Helical" evidence="24">
    <location>
        <begin position="143"/>
        <end position="164"/>
    </location>
</feature>
<feature type="transmembrane region" description="Helical" evidence="24">
    <location>
        <begin position="366"/>
        <end position="385"/>
    </location>
</feature>
<evidence type="ECO:0000256" key="18">
    <source>
        <dbReference type="ARBA" id="ARBA00038227"/>
    </source>
</evidence>
<dbReference type="GO" id="GO:0016324">
    <property type="term" value="C:apical plasma membrane"/>
    <property type="evidence" value="ECO:0007669"/>
    <property type="project" value="UniProtKB-SubCell"/>
</dbReference>
<sequence>MEESDTAAILPEDELSGAAAADARTSDSTDADAPCSSSAGPPLSCRLPVSVEPVLFLSVFSVALQAPLSTQYLWDRISEDLGYNGSKGSECSNSSVTPDPLQKEVETLTAHWSLYISLAGFSVGLLVVPLLGSWSDLAGRRPILILPNLGMALQAVVYLVVMYLKLPVVYFLLGRLLSGLSGDFNAVLAGCFAYVADTSDRTSRTFRVAVLEACLGVSGMLASIIGGQWRRAQGYINPFWLVLVTNLASALYAYLFVRECVTPDPSAKLFTARHHKAVWHLFSTGGSSETVGRYHKYKLWLYLLCFFLVVTVHSGSRELYVLFELSSPLCWGPDLIGYGSAALHLAYLSSLLGLKVMQRCMEDSWVAVVGLASNISGLLVFAVANTTALMFTGYGLCFLFMASTPVLSNGLLPLQCVLSPHSLRVNELAFPWLNVTIQVWNQLIFFVTHSRPEVGDAHICLLRPPNKEKERERND</sequence>
<evidence type="ECO:0000256" key="3">
    <source>
        <dbReference type="ARBA" id="ARBA00004496"/>
    </source>
</evidence>
<keyword evidence="6" id="KW-1003">Cell membrane</keyword>
<comment type="catalytic activity">
    <reaction evidence="22">
        <text>methotrexate(in) + H(+)(in) = methotrexate(out) + H(+)(out)</text>
        <dbReference type="Rhea" id="RHEA:70163"/>
        <dbReference type="ChEBI" id="CHEBI:15378"/>
        <dbReference type="ChEBI" id="CHEBI:50681"/>
    </reaction>
</comment>
<dbReference type="Proteomes" id="UP000265120">
    <property type="component" value="Chromosome 4"/>
</dbReference>
<evidence type="ECO:0000256" key="22">
    <source>
        <dbReference type="ARBA" id="ARBA00047850"/>
    </source>
</evidence>
<keyword evidence="8 24" id="KW-0812">Transmembrane</keyword>
<dbReference type="GO" id="GO:0010008">
    <property type="term" value="C:endosome membrane"/>
    <property type="evidence" value="ECO:0007669"/>
    <property type="project" value="UniProtKB-SubCell"/>
</dbReference>
<keyword evidence="26" id="KW-1185">Reference proteome</keyword>
<evidence type="ECO:0000256" key="19">
    <source>
        <dbReference type="ARBA" id="ARBA00040650"/>
    </source>
</evidence>
<evidence type="ECO:0000256" key="23">
    <source>
        <dbReference type="SAM" id="MobiDB-lite"/>
    </source>
</evidence>
<dbReference type="GO" id="GO:0015293">
    <property type="term" value="F:symporter activity"/>
    <property type="evidence" value="ECO:0007669"/>
    <property type="project" value="UniProtKB-KW"/>
</dbReference>
<evidence type="ECO:0000313" key="25">
    <source>
        <dbReference type="Ensembl" id="ENSCSEP00000012096.1"/>
    </source>
</evidence>
<reference evidence="25" key="3">
    <citation type="submission" date="2025-09" db="UniProtKB">
        <authorList>
            <consortium name="Ensembl"/>
        </authorList>
    </citation>
    <scope>IDENTIFICATION</scope>
</reference>
<dbReference type="GeneTree" id="ENSGT00950000183096"/>
<comment type="similarity">
    <text evidence="18">Belongs to the major facilitator superfamily. SLC46A family.</text>
</comment>
<feature type="transmembrane region" description="Helical" evidence="24">
    <location>
        <begin position="208"/>
        <end position="229"/>
    </location>
</feature>
<feature type="compositionally biased region" description="Low complexity" evidence="23">
    <location>
        <begin position="18"/>
        <end position="33"/>
    </location>
</feature>
<protein>
    <recommendedName>
        <fullName evidence="19">Proton-coupled folate transporter</fullName>
    </recommendedName>
    <alternativeName>
        <fullName evidence="20">Solute carrier family 46 member 1</fullName>
    </alternativeName>
</protein>
<evidence type="ECO:0000256" key="21">
    <source>
        <dbReference type="ARBA" id="ARBA00047769"/>
    </source>
</evidence>
<evidence type="ECO:0000256" key="10">
    <source>
        <dbReference type="ARBA" id="ARBA00022847"/>
    </source>
</evidence>
<evidence type="ECO:0000256" key="17">
    <source>
        <dbReference type="ARBA" id="ARBA00036250"/>
    </source>
</evidence>
<feature type="compositionally biased region" description="Acidic residues" evidence="23">
    <location>
        <begin position="1"/>
        <end position="15"/>
    </location>
</feature>
<feature type="transmembrane region" description="Helical" evidence="24">
    <location>
        <begin position="391"/>
        <end position="414"/>
    </location>
</feature>